<dbReference type="Proteomes" id="UP000053902">
    <property type="component" value="Unassembled WGS sequence"/>
</dbReference>
<feature type="chain" id="PRO_5043118399" description="Lipoprotein" evidence="2">
    <location>
        <begin position="21"/>
        <end position="62"/>
    </location>
</feature>
<dbReference type="OrthoDB" id="7026838at2"/>
<gene>
    <name evidence="3" type="ORF">BN1079_02031</name>
</gene>
<name>A0A078LXS5_9PSED</name>
<dbReference type="STRING" id="1499686.BN1079_02031"/>
<reference evidence="3 4" key="1">
    <citation type="submission" date="2014-07" db="EMBL/GenBank/DDBJ databases">
        <authorList>
            <person name="Urmite Genomes Urmite Genomes"/>
        </authorList>
    </citation>
    <scope>NUCLEOTIDE SEQUENCE [LARGE SCALE GENOMIC DNA]</scope>
    <source>
        <strain evidence="3 4">20_BN</strain>
    </source>
</reference>
<feature type="compositionally biased region" description="Polar residues" evidence="1">
    <location>
        <begin position="30"/>
        <end position="44"/>
    </location>
</feature>
<protein>
    <recommendedName>
        <fullName evidence="5">Lipoprotein</fullName>
    </recommendedName>
</protein>
<proteinExistence type="predicted"/>
<evidence type="ECO:0000256" key="2">
    <source>
        <dbReference type="SAM" id="SignalP"/>
    </source>
</evidence>
<evidence type="ECO:0000313" key="3">
    <source>
        <dbReference type="EMBL" id="CDZ94706.1"/>
    </source>
</evidence>
<evidence type="ECO:0000313" key="4">
    <source>
        <dbReference type="Proteomes" id="UP000053902"/>
    </source>
</evidence>
<evidence type="ECO:0000256" key="1">
    <source>
        <dbReference type="SAM" id="MobiDB-lite"/>
    </source>
</evidence>
<keyword evidence="4" id="KW-1185">Reference proteome</keyword>
<dbReference type="RefSeq" id="WP_037026764.1">
    <property type="nucleotide sequence ID" value="NZ_CCSF01000001.1"/>
</dbReference>
<feature type="region of interest" description="Disordered" evidence="1">
    <location>
        <begin position="24"/>
        <end position="62"/>
    </location>
</feature>
<dbReference type="HOGENOM" id="CLU_207929_0_0_6"/>
<organism evidence="3 4">
    <name type="scientific">Pseudomonas saudiphocaensis</name>
    <dbReference type="NCBI Taxonomy" id="1499686"/>
    <lineage>
        <taxon>Bacteria</taxon>
        <taxon>Pseudomonadati</taxon>
        <taxon>Pseudomonadota</taxon>
        <taxon>Gammaproteobacteria</taxon>
        <taxon>Pseudomonadales</taxon>
        <taxon>Pseudomonadaceae</taxon>
        <taxon>Pseudomonas</taxon>
    </lineage>
</organism>
<dbReference type="AlphaFoldDB" id="A0A078LXS5"/>
<feature type="signal peptide" evidence="2">
    <location>
        <begin position="1"/>
        <end position="20"/>
    </location>
</feature>
<keyword evidence="2" id="KW-0732">Signal</keyword>
<sequence length="62" mass="6677">MKSHFWAIAAALPLSVMLMACSPEDEPSALDNNSRNQQEHQNTAAEPAGPRETTPPGDMANE</sequence>
<accession>A0A078LXS5</accession>
<evidence type="ECO:0008006" key="5">
    <source>
        <dbReference type="Google" id="ProtNLM"/>
    </source>
</evidence>
<dbReference type="PROSITE" id="PS51257">
    <property type="entry name" value="PROKAR_LIPOPROTEIN"/>
    <property type="match status" value="1"/>
</dbReference>
<dbReference type="EMBL" id="CCSF01000001">
    <property type="protein sequence ID" value="CDZ94706.1"/>
    <property type="molecule type" value="Genomic_DNA"/>
</dbReference>